<feature type="domain" description="Enoyl reductase (ER)" evidence="1">
    <location>
        <begin position="10"/>
        <end position="325"/>
    </location>
</feature>
<evidence type="ECO:0000313" key="2">
    <source>
        <dbReference type="EMBL" id="CED84007.1"/>
    </source>
</evidence>
<dbReference type="InterPro" id="IPR013154">
    <property type="entry name" value="ADH-like_N"/>
</dbReference>
<dbReference type="PANTHER" id="PTHR43677:SF4">
    <property type="entry name" value="QUINONE OXIDOREDUCTASE-LIKE PROTEIN 2"/>
    <property type="match status" value="1"/>
</dbReference>
<dbReference type="InterPro" id="IPR020843">
    <property type="entry name" value="ER"/>
</dbReference>
<dbReference type="SUPFAM" id="SSF50129">
    <property type="entry name" value="GroES-like"/>
    <property type="match status" value="1"/>
</dbReference>
<dbReference type="AlphaFoldDB" id="A0A0F7SPC6"/>
<dbReference type="InterPro" id="IPR051397">
    <property type="entry name" value="Zn-ADH-like_protein"/>
</dbReference>
<protein>
    <submittedName>
        <fullName evidence="2">Zinc-binding oxidoreductase</fullName>
    </submittedName>
</protein>
<reference evidence="2" key="1">
    <citation type="submission" date="2014-08" db="EMBL/GenBank/DDBJ databases">
        <authorList>
            <person name="Sharma Rahul"/>
            <person name="Thines Marco"/>
        </authorList>
    </citation>
    <scope>NUCLEOTIDE SEQUENCE</scope>
</reference>
<dbReference type="SUPFAM" id="SSF51735">
    <property type="entry name" value="NAD(P)-binding Rossmann-fold domains"/>
    <property type="match status" value="1"/>
</dbReference>
<dbReference type="Gene3D" id="3.40.50.720">
    <property type="entry name" value="NAD(P)-binding Rossmann-like Domain"/>
    <property type="match status" value="1"/>
</dbReference>
<dbReference type="InterPro" id="IPR011032">
    <property type="entry name" value="GroES-like_sf"/>
</dbReference>
<dbReference type="EMBL" id="LN483157">
    <property type="protein sequence ID" value="CED84007.1"/>
    <property type="molecule type" value="Genomic_DNA"/>
</dbReference>
<dbReference type="InterPro" id="IPR013149">
    <property type="entry name" value="ADH-like_C"/>
</dbReference>
<proteinExistence type="predicted"/>
<evidence type="ECO:0000259" key="1">
    <source>
        <dbReference type="SMART" id="SM00829"/>
    </source>
</evidence>
<dbReference type="GO" id="GO:0016491">
    <property type="term" value="F:oxidoreductase activity"/>
    <property type="evidence" value="ECO:0007669"/>
    <property type="project" value="InterPro"/>
</dbReference>
<dbReference type="PROSITE" id="PS01162">
    <property type="entry name" value="QOR_ZETA_CRYSTAL"/>
    <property type="match status" value="1"/>
</dbReference>
<dbReference type="CDD" id="cd08241">
    <property type="entry name" value="QOR1"/>
    <property type="match status" value="1"/>
</dbReference>
<dbReference type="InterPro" id="IPR036291">
    <property type="entry name" value="NAD(P)-bd_dom_sf"/>
</dbReference>
<organism evidence="2">
    <name type="scientific">Phaffia rhodozyma</name>
    <name type="common">Yeast</name>
    <name type="synonym">Xanthophyllomyces dendrorhous</name>
    <dbReference type="NCBI Taxonomy" id="264483"/>
    <lineage>
        <taxon>Eukaryota</taxon>
        <taxon>Fungi</taxon>
        <taxon>Dikarya</taxon>
        <taxon>Basidiomycota</taxon>
        <taxon>Agaricomycotina</taxon>
        <taxon>Tremellomycetes</taxon>
        <taxon>Cystofilobasidiales</taxon>
        <taxon>Mrakiaceae</taxon>
        <taxon>Phaffia</taxon>
    </lineage>
</organism>
<dbReference type="GO" id="GO:0005739">
    <property type="term" value="C:mitochondrion"/>
    <property type="evidence" value="ECO:0007669"/>
    <property type="project" value="TreeGrafter"/>
</dbReference>
<dbReference type="SMART" id="SM00829">
    <property type="entry name" value="PKS_ER"/>
    <property type="match status" value="1"/>
</dbReference>
<dbReference type="InterPro" id="IPR002364">
    <property type="entry name" value="Quin_OxRdtase/zeta-crystal_CS"/>
</dbReference>
<dbReference type="Pfam" id="PF08240">
    <property type="entry name" value="ADH_N"/>
    <property type="match status" value="1"/>
</dbReference>
<dbReference type="Gene3D" id="3.90.180.10">
    <property type="entry name" value="Medium-chain alcohol dehydrogenases, catalytic domain"/>
    <property type="match status" value="1"/>
</dbReference>
<dbReference type="Pfam" id="PF00107">
    <property type="entry name" value="ADH_zinc_N"/>
    <property type="match status" value="1"/>
</dbReference>
<dbReference type="PANTHER" id="PTHR43677">
    <property type="entry name" value="SHORT-CHAIN DEHYDROGENASE/REDUCTASE"/>
    <property type="match status" value="1"/>
</dbReference>
<accession>A0A0F7SPC6</accession>
<dbReference type="GO" id="GO:0008270">
    <property type="term" value="F:zinc ion binding"/>
    <property type="evidence" value="ECO:0007669"/>
    <property type="project" value="InterPro"/>
</dbReference>
<sequence length="337" mass="36055">MKAFVVEKHAHPTKISVSHHSPAPVAKKGEILVDVYSCGLNFFDVLQAQNKYQLQPPLPFVLGTEFAGVVSKDAVIPTGSVFKAGDKVFGAAQGSFAEQVAVHHTQLLPVPPGITFDEAAGLCITWPTSWEGIVERGQAKKGDWVLVHAGAGGVGLPAIQIAKSLGCKVIATASSADKLEICKKHGGADFGIDYSKDSWQKEVLEITGGKGVDVVFDPVGLLIPSLKVAAWKCRLIVVGFAAGAIEKIPANLILLKNVSVVGLHLGAYYKKEPSQPPVIWGELFKGLHNGAYRPVVYDRVYNGLDKIGTGLADIESRKTWGKVIVHVRDSQDVKARL</sequence>
<name>A0A0F7SPC6_PHARH</name>